<reference evidence="1 2" key="1">
    <citation type="journal article" date="2018" name="Nat. Genet.">
        <title>The Rosa genome provides new insights in the design of modern roses.</title>
        <authorList>
            <person name="Bendahmane M."/>
        </authorList>
    </citation>
    <scope>NUCLEOTIDE SEQUENCE [LARGE SCALE GENOMIC DNA]</scope>
    <source>
        <strain evidence="2">cv. Old Blush</strain>
    </source>
</reference>
<keyword evidence="2" id="KW-1185">Reference proteome</keyword>
<dbReference type="AlphaFoldDB" id="A0A2P6PDY5"/>
<evidence type="ECO:0000313" key="1">
    <source>
        <dbReference type="EMBL" id="PRQ20146.1"/>
    </source>
</evidence>
<evidence type="ECO:0000313" key="2">
    <source>
        <dbReference type="Proteomes" id="UP000238479"/>
    </source>
</evidence>
<accession>A0A2P6PDY5</accession>
<name>A0A2P6PDY5_ROSCH</name>
<dbReference type="Gramene" id="PRQ20146">
    <property type="protein sequence ID" value="PRQ20146"/>
    <property type="gene ID" value="RchiOBHm_Chr7g0224971"/>
</dbReference>
<sequence>MGNLVSENLLTHKAIRFINQLAIVLAFNITARYEIELQNYRSKISKKISSKQLVRRVEKSTFTKAYKHGFTTFCIDMHVL</sequence>
<gene>
    <name evidence="1" type="ORF">RchiOBHm_Chr7g0224971</name>
</gene>
<protein>
    <submittedName>
        <fullName evidence="1">Uncharacterized protein</fullName>
    </submittedName>
</protein>
<proteinExistence type="predicted"/>
<dbReference type="EMBL" id="PDCK01000045">
    <property type="protein sequence ID" value="PRQ20146.1"/>
    <property type="molecule type" value="Genomic_DNA"/>
</dbReference>
<organism evidence="1 2">
    <name type="scientific">Rosa chinensis</name>
    <name type="common">China rose</name>
    <dbReference type="NCBI Taxonomy" id="74649"/>
    <lineage>
        <taxon>Eukaryota</taxon>
        <taxon>Viridiplantae</taxon>
        <taxon>Streptophyta</taxon>
        <taxon>Embryophyta</taxon>
        <taxon>Tracheophyta</taxon>
        <taxon>Spermatophyta</taxon>
        <taxon>Magnoliopsida</taxon>
        <taxon>eudicotyledons</taxon>
        <taxon>Gunneridae</taxon>
        <taxon>Pentapetalae</taxon>
        <taxon>rosids</taxon>
        <taxon>fabids</taxon>
        <taxon>Rosales</taxon>
        <taxon>Rosaceae</taxon>
        <taxon>Rosoideae</taxon>
        <taxon>Rosoideae incertae sedis</taxon>
        <taxon>Rosa</taxon>
    </lineage>
</organism>
<dbReference type="Proteomes" id="UP000238479">
    <property type="component" value="Chromosome 7"/>
</dbReference>
<comment type="caution">
    <text evidence="1">The sequence shown here is derived from an EMBL/GenBank/DDBJ whole genome shotgun (WGS) entry which is preliminary data.</text>
</comment>